<dbReference type="AlphaFoldDB" id="A0AAD6N0L7"/>
<comment type="caution">
    <text evidence="1">The sequence shown here is derived from an EMBL/GenBank/DDBJ whole genome shotgun (WGS) entry which is preliminary data.</text>
</comment>
<proteinExistence type="predicted"/>
<accession>A0AAD6N0L7</accession>
<keyword evidence="2" id="KW-1185">Reference proteome</keyword>
<gene>
    <name evidence="1" type="ORF">N7493_001726</name>
</gene>
<protein>
    <submittedName>
        <fullName evidence="1">Uncharacterized protein</fullName>
    </submittedName>
</protein>
<name>A0AAD6N0L7_9EURO</name>
<reference evidence="1" key="1">
    <citation type="journal article" date="2023" name="IMA Fungus">
        <title>Comparative genomic study of the Penicillium genus elucidates a diverse pangenome and 15 lateral gene transfer events.</title>
        <authorList>
            <person name="Petersen C."/>
            <person name="Sorensen T."/>
            <person name="Nielsen M.R."/>
            <person name="Sondergaard T.E."/>
            <person name="Sorensen J.L."/>
            <person name="Fitzpatrick D.A."/>
            <person name="Frisvad J.C."/>
            <person name="Nielsen K.L."/>
        </authorList>
    </citation>
    <scope>NUCLEOTIDE SEQUENCE</scope>
    <source>
        <strain evidence="1">IBT 17514</strain>
    </source>
</reference>
<dbReference type="Proteomes" id="UP001215712">
    <property type="component" value="Unassembled WGS sequence"/>
</dbReference>
<sequence>MGVAKTLEDYSSDKEFLSCFPLAEHFTHLDRLGLPSKELKFGKDEKDGTCFHHYERSQFEQCSPFWEQVEEARMVHRIQTWIGKTKAECQPGDVIDIAFFCHGFQNGALQMGSTHWQASQVIEWLEKFGPDVQVNLLTGSCYGGTLGIAAKRNKHHKAHNTYFVSSRSDNFAYPLTRSCSGTAREGRLANAFIESITKAFQVTNLDEISNWTVDQHEAHICHRLRNVTPDGNNFEPAFTHAGFDPLIMPLKKIMNLQKGIGQEDDKVVLKNDDWATAHTVVHGTFKRALAHTSKDVPASAIAIAKAECSLCNVNGGFVADLQIYDQLYVEKTDWFLVLINMYWRSLRQAAIWNVFLHLLKKHLVNTDALQLPIDIMCCSTATHWFTRFLCCFDVIVSQADEAWSGKIPGQGVEWLTDINWYGASES</sequence>
<dbReference type="EMBL" id="JAQJAN010000002">
    <property type="protein sequence ID" value="KAJ5738571.1"/>
    <property type="molecule type" value="Genomic_DNA"/>
</dbReference>
<organism evidence="1 2">
    <name type="scientific">Penicillium malachiteum</name>
    <dbReference type="NCBI Taxonomy" id="1324776"/>
    <lineage>
        <taxon>Eukaryota</taxon>
        <taxon>Fungi</taxon>
        <taxon>Dikarya</taxon>
        <taxon>Ascomycota</taxon>
        <taxon>Pezizomycotina</taxon>
        <taxon>Eurotiomycetes</taxon>
        <taxon>Eurotiomycetidae</taxon>
        <taxon>Eurotiales</taxon>
        <taxon>Aspergillaceae</taxon>
        <taxon>Penicillium</taxon>
    </lineage>
</organism>
<reference evidence="1" key="2">
    <citation type="submission" date="2023-01" db="EMBL/GenBank/DDBJ databases">
        <authorList>
            <person name="Petersen C."/>
        </authorList>
    </citation>
    <scope>NUCLEOTIDE SEQUENCE</scope>
    <source>
        <strain evidence="1">IBT 17514</strain>
    </source>
</reference>
<evidence type="ECO:0000313" key="1">
    <source>
        <dbReference type="EMBL" id="KAJ5738571.1"/>
    </source>
</evidence>
<evidence type="ECO:0000313" key="2">
    <source>
        <dbReference type="Proteomes" id="UP001215712"/>
    </source>
</evidence>